<dbReference type="EMBL" id="BQNB010009305">
    <property type="protein sequence ID" value="GJS61648.1"/>
    <property type="molecule type" value="Genomic_DNA"/>
</dbReference>
<protein>
    <recommendedName>
        <fullName evidence="3">Reverse transcriptase domain-containing protein</fullName>
    </recommendedName>
</protein>
<dbReference type="Pfam" id="PF08284">
    <property type="entry name" value="RVP_2"/>
    <property type="match status" value="1"/>
</dbReference>
<dbReference type="InterPro" id="IPR032567">
    <property type="entry name" value="RTL1-rel"/>
</dbReference>
<feature type="non-terminal residue" evidence="1">
    <location>
        <position position="188"/>
    </location>
</feature>
<organism evidence="1 2">
    <name type="scientific">Tanacetum coccineum</name>
    <dbReference type="NCBI Taxonomy" id="301880"/>
    <lineage>
        <taxon>Eukaryota</taxon>
        <taxon>Viridiplantae</taxon>
        <taxon>Streptophyta</taxon>
        <taxon>Embryophyta</taxon>
        <taxon>Tracheophyta</taxon>
        <taxon>Spermatophyta</taxon>
        <taxon>Magnoliopsida</taxon>
        <taxon>eudicotyledons</taxon>
        <taxon>Gunneridae</taxon>
        <taxon>Pentapetalae</taxon>
        <taxon>asterids</taxon>
        <taxon>campanulids</taxon>
        <taxon>Asterales</taxon>
        <taxon>Asteraceae</taxon>
        <taxon>Asteroideae</taxon>
        <taxon>Anthemideae</taxon>
        <taxon>Anthemidinae</taxon>
        <taxon>Tanacetum</taxon>
    </lineage>
</organism>
<evidence type="ECO:0000313" key="1">
    <source>
        <dbReference type="EMBL" id="GJS61648.1"/>
    </source>
</evidence>
<name>A0ABQ4X8Q8_9ASTR</name>
<dbReference type="Proteomes" id="UP001151760">
    <property type="component" value="Unassembled WGS sequence"/>
</dbReference>
<sequence length="188" mass="21159">MNVVAGTFLLNDHYANILFDSGGEKSFVSIVFTPFINIAPVVLETSYDVELVDGKVVSTNTVLYGCTLTLFSHLFKIDLLPTRFGSFDVIVGERPEKDPKFLSYMKTHKKKLEDIPIVRGFSEVFPDDLSGLPPEREVEFCIDLIPRALAVVRSSYQLAPFEMQELANQLKELQDKGFIRPSHSPWSA</sequence>
<dbReference type="PANTHER" id="PTHR15503">
    <property type="entry name" value="LDOC1 RELATED"/>
    <property type="match status" value="1"/>
</dbReference>
<evidence type="ECO:0008006" key="3">
    <source>
        <dbReference type="Google" id="ProtNLM"/>
    </source>
</evidence>
<reference evidence="1" key="1">
    <citation type="journal article" date="2022" name="Int. J. Mol. Sci.">
        <title>Draft Genome of Tanacetum Coccineum: Genomic Comparison of Closely Related Tanacetum-Family Plants.</title>
        <authorList>
            <person name="Yamashiro T."/>
            <person name="Shiraishi A."/>
            <person name="Nakayama K."/>
            <person name="Satake H."/>
        </authorList>
    </citation>
    <scope>NUCLEOTIDE SEQUENCE</scope>
</reference>
<evidence type="ECO:0000313" key="2">
    <source>
        <dbReference type="Proteomes" id="UP001151760"/>
    </source>
</evidence>
<dbReference type="Gene3D" id="3.10.10.10">
    <property type="entry name" value="HIV Type 1 Reverse Transcriptase, subunit A, domain 1"/>
    <property type="match status" value="1"/>
</dbReference>
<dbReference type="InterPro" id="IPR043502">
    <property type="entry name" value="DNA/RNA_pol_sf"/>
</dbReference>
<reference evidence="1" key="2">
    <citation type="submission" date="2022-01" db="EMBL/GenBank/DDBJ databases">
        <authorList>
            <person name="Yamashiro T."/>
            <person name="Shiraishi A."/>
            <person name="Satake H."/>
            <person name="Nakayama K."/>
        </authorList>
    </citation>
    <scope>NUCLEOTIDE SEQUENCE</scope>
</reference>
<dbReference type="SUPFAM" id="SSF56672">
    <property type="entry name" value="DNA/RNA polymerases"/>
    <property type="match status" value="1"/>
</dbReference>
<accession>A0ABQ4X8Q8</accession>
<keyword evidence="2" id="KW-1185">Reference proteome</keyword>
<comment type="caution">
    <text evidence="1">The sequence shown here is derived from an EMBL/GenBank/DDBJ whole genome shotgun (WGS) entry which is preliminary data.</text>
</comment>
<dbReference type="CDD" id="cd00303">
    <property type="entry name" value="retropepsin_like"/>
    <property type="match status" value="1"/>
</dbReference>
<proteinExistence type="predicted"/>
<gene>
    <name evidence="1" type="ORF">Tco_0656432</name>
</gene>
<dbReference type="PANTHER" id="PTHR15503:SF45">
    <property type="entry name" value="RNA-DIRECTED DNA POLYMERASE HOMOLOG"/>
    <property type="match status" value="1"/>
</dbReference>